<evidence type="ECO:0000313" key="2">
    <source>
        <dbReference type="EMBL" id="AAZ46083.1"/>
    </source>
</evidence>
<organism evidence="2">
    <name type="scientific">Dechloromonas aromatica (strain RCB)</name>
    <dbReference type="NCBI Taxonomy" id="159087"/>
    <lineage>
        <taxon>Bacteria</taxon>
        <taxon>Pseudomonadati</taxon>
        <taxon>Pseudomonadota</taxon>
        <taxon>Betaproteobacteria</taxon>
        <taxon>Rhodocyclales</taxon>
        <taxon>Azonexaceae</taxon>
        <taxon>Dechloromonas</taxon>
    </lineage>
</organism>
<evidence type="ECO:0000259" key="1">
    <source>
        <dbReference type="Pfam" id="PF13924"/>
    </source>
</evidence>
<dbReference type="InterPro" id="IPR024311">
    <property type="entry name" value="Lipocalin-like"/>
</dbReference>
<dbReference type="OrthoDB" id="118834at2"/>
<dbReference type="AlphaFoldDB" id="Q47GE8"/>
<sequence>MTKQDLKGRWKIVSWSQEYDDGRRVFPFGERLEGFIEYGEETMFCVISRSPRTRFSSGGQWDASDADKAKAYNEYLTYAGGYDFDGEFVTHQIELCIFPNWQGSSQRRKVICEGDDEITLVARIEEGTSEARTAILAWRRDHAV</sequence>
<dbReference type="HOGENOM" id="CLU_109259_2_0_4"/>
<reference evidence="2" key="1">
    <citation type="submission" date="2005-08" db="EMBL/GenBank/DDBJ databases">
        <title>Complete sequence of Dechloromonas aromatica RCB.</title>
        <authorList>
            <person name="Salinero K.K."/>
            <person name="Copeland A."/>
            <person name="Lucas S."/>
            <person name="Lapidus A."/>
            <person name="Barry K."/>
            <person name="Detter J.C."/>
            <person name="Glavina T."/>
            <person name="Hammon N."/>
            <person name="Israni S."/>
            <person name="Pitluck S."/>
            <person name="Di Bartolo G."/>
            <person name="Trong S."/>
            <person name="Schmutz J."/>
            <person name="Larimer F."/>
            <person name="Land M."/>
            <person name="Ivanova N."/>
            <person name="Richardson P."/>
        </authorList>
    </citation>
    <scope>NUCLEOTIDE SEQUENCE</scope>
    <source>
        <strain evidence="2">RCB</strain>
    </source>
</reference>
<gene>
    <name evidence="2" type="ordered locus">Daro_1334</name>
</gene>
<protein>
    <recommendedName>
        <fullName evidence="1">Lipocalin-like domain-containing protein</fullName>
    </recommendedName>
</protein>
<feature type="domain" description="Lipocalin-like" evidence="1">
    <location>
        <begin position="8"/>
        <end position="140"/>
    </location>
</feature>
<dbReference type="eggNOG" id="ENOG5031PNF">
    <property type="taxonomic scope" value="Bacteria"/>
</dbReference>
<dbReference type="STRING" id="159087.Daro_1334"/>
<accession>Q47GE8</accession>
<name>Q47GE8_DECAR</name>
<dbReference type="Pfam" id="PF13924">
    <property type="entry name" value="Lipocalin_5"/>
    <property type="match status" value="1"/>
</dbReference>
<dbReference type="EMBL" id="CP000089">
    <property type="protein sequence ID" value="AAZ46083.1"/>
    <property type="molecule type" value="Genomic_DNA"/>
</dbReference>
<dbReference type="KEGG" id="dar:Daro_1334"/>
<proteinExistence type="predicted"/>